<dbReference type="EMBL" id="QNSA01000015">
    <property type="protein sequence ID" value="RBP69149.1"/>
    <property type="molecule type" value="Genomic_DNA"/>
</dbReference>
<evidence type="ECO:0000313" key="4">
    <source>
        <dbReference type="Proteomes" id="UP000253065"/>
    </source>
</evidence>
<dbReference type="InterPro" id="IPR015003">
    <property type="entry name" value="DUF1853"/>
</dbReference>
<dbReference type="EMBL" id="QPJB01000015">
    <property type="protein sequence ID" value="RCW30554.1"/>
    <property type="molecule type" value="Genomic_DNA"/>
</dbReference>
<accession>A0A368UT48</accession>
<name>A0A368UT48_MARNT</name>
<protein>
    <recommendedName>
        <fullName evidence="5">DUF1853 family protein</fullName>
    </recommendedName>
</protein>
<dbReference type="RefSeq" id="WP_181800102.1">
    <property type="nucleotide sequence ID" value="NZ_QNSA01000015.1"/>
</dbReference>
<organism evidence="2 3">
    <name type="scientific">Marinobacter nauticus</name>
    <name type="common">Marinobacter hydrocarbonoclasticus</name>
    <name type="synonym">Marinobacter aquaeolei</name>
    <dbReference type="NCBI Taxonomy" id="2743"/>
    <lineage>
        <taxon>Bacteria</taxon>
        <taxon>Pseudomonadati</taxon>
        <taxon>Pseudomonadota</taxon>
        <taxon>Gammaproteobacteria</taxon>
        <taxon>Pseudomonadales</taxon>
        <taxon>Marinobacteraceae</taxon>
        <taxon>Marinobacter</taxon>
    </lineage>
</organism>
<evidence type="ECO:0000313" key="3">
    <source>
        <dbReference type="Proteomes" id="UP000252795"/>
    </source>
</evidence>
<comment type="caution">
    <text evidence="2">The sequence shown here is derived from an EMBL/GenBank/DDBJ whole genome shotgun (WGS) entry which is preliminary data.</text>
</comment>
<evidence type="ECO:0000313" key="2">
    <source>
        <dbReference type="EMBL" id="RCW30554.1"/>
    </source>
</evidence>
<evidence type="ECO:0008006" key="5">
    <source>
        <dbReference type="Google" id="ProtNLM"/>
    </source>
</evidence>
<gene>
    <name evidence="2" type="ORF">DET51_11550</name>
    <name evidence="1" type="ORF">DET64_11550</name>
</gene>
<dbReference type="Proteomes" id="UP000252795">
    <property type="component" value="Unassembled WGS sequence"/>
</dbReference>
<dbReference type="Proteomes" id="UP000253065">
    <property type="component" value="Unassembled WGS sequence"/>
</dbReference>
<keyword evidence="4" id="KW-1185">Reference proteome</keyword>
<dbReference type="AlphaFoldDB" id="A0A368UT48"/>
<reference evidence="2 3" key="1">
    <citation type="submission" date="2018-07" db="EMBL/GenBank/DDBJ databases">
        <title>Freshwater and sediment microbial communities from various areas in North America, analyzing microbe dynamics in response to fracking.</title>
        <authorList>
            <person name="Lamendella R."/>
        </authorList>
    </citation>
    <scope>NUCLEOTIDE SEQUENCE [LARGE SCALE GENOMIC DNA]</scope>
    <source>
        <strain evidence="2 3">114E</strain>
        <strain evidence="1 4">114E_o</strain>
    </source>
</reference>
<sequence>MTKNEITETLLAFEVPAVRHLAWLCLSPQLLKHELSFDPAAHLPPEFLETLKRWERNPDTLPVRLTETPEGRLGHYFERLYEVLLRDLLGWDIVLQNQQVQAEGRTLGELDFLVRNRSSGQLEHHEIAIKFYLGFVTEANQVRWYGPNARDRLDLKTERLLNHQSRLCQRPETQGLLASVGVCETVTPRIFMPGYLFYPVAQTLPEAPAQVPREHLKGHWMRLDQARQENISGWVPLFKPDWIGPWAQSAVPDTALARAALDRVESAGIPQMFAVLNRRPESDRWVEASRVFVMPPQWPGAGA</sequence>
<proteinExistence type="predicted"/>
<evidence type="ECO:0000313" key="1">
    <source>
        <dbReference type="EMBL" id="RBP69149.1"/>
    </source>
</evidence>
<dbReference type="Pfam" id="PF08907">
    <property type="entry name" value="DUF1853"/>
    <property type="match status" value="1"/>
</dbReference>